<evidence type="ECO:0000313" key="2">
    <source>
        <dbReference type="EMBL" id="KKQ89269.1"/>
    </source>
</evidence>
<feature type="compositionally biased region" description="Basic and acidic residues" evidence="1">
    <location>
        <begin position="188"/>
        <end position="198"/>
    </location>
</feature>
<accession>A0A0G0NTT9</accession>
<evidence type="ECO:0000313" key="3">
    <source>
        <dbReference type="Proteomes" id="UP000033934"/>
    </source>
</evidence>
<gene>
    <name evidence="2" type="ORF">UT11_C0030G0004</name>
</gene>
<organism evidence="2 3">
    <name type="scientific">Berkelbacteria bacterium GW2011_GWA2_38_9</name>
    <dbReference type="NCBI Taxonomy" id="1618334"/>
    <lineage>
        <taxon>Bacteria</taxon>
        <taxon>Candidatus Berkelbacteria</taxon>
    </lineage>
</organism>
<dbReference type="AlphaFoldDB" id="A0A0G0NTT9"/>
<sequence length="198" mass="23038">MFMIKRGPKVIGLWEAMDIRILLEEDPTIELVLPQAVVQRLGLGGGEEWGGVFYFTNSSQASQQLEQLTVTVFAVNERRNVGVCGRVEVSFDQWIGQWLDQVMVEETVDGKIKYHGVRICFNVPVFSRRLVRLSRWLYPFEWTVNRLIGLFHRQNIVFLRCRKIRRGIPNAPGGWEEVMDPQSATRPAEGEEYKRRWN</sequence>
<proteinExistence type="predicted"/>
<dbReference type="Proteomes" id="UP000033934">
    <property type="component" value="Unassembled WGS sequence"/>
</dbReference>
<name>A0A0G0NTT9_9BACT</name>
<feature type="region of interest" description="Disordered" evidence="1">
    <location>
        <begin position="175"/>
        <end position="198"/>
    </location>
</feature>
<reference evidence="2 3" key="1">
    <citation type="journal article" date="2015" name="Nature">
        <title>rRNA introns, odd ribosomes, and small enigmatic genomes across a large radiation of phyla.</title>
        <authorList>
            <person name="Brown C.T."/>
            <person name="Hug L.A."/>
            <person name="Thomas B.C."/>
            <person name="Sharon I."/>
            <person name="Castelle C.J."/>
            <person name="Singh A."/>
            <person name="Wilkins M.J."/>
            <person name="Williams K.H."/>
            <person name="Banfield J.F."/>
        </authorList>
    </citation>
    <scope>NUCLEOTIDE SEQUENCE [LARGE SCALE GENOMIC DNA]</scope>
</reference>
<dbReference type="EMBL" id="LBVO01000030">
    <property type="protein sequence ID" value="KKQ89269.1"/>
    <property type="molecule type" value="Genomic_DNA"/>
</dbReference>
<comment type="caution">
    <text evidence="2">The sequence shown here is derived from an EMBL/GenBank/DDBJ whole genome shotgun (WGS) entry which is preliminary data.</text>
</comment>
<protein>
    <submittedName>
        <fullName evidence="2">Uncharacterized protein</fullName>
    </submittedName>
</protein>
<evidence type="ECO:0000256" key="1">
    <source>
        <dbReference type="SAM" id="MobiDB-lite"/>
    </source>
</evidence>